<comment type="function">
    <text evidence="8">Required for the first step of diphthamide biosynthesis, a post-translational modification of histidine which occurs in elongation factor 2. DPH1 and DPH2 transfer a 3-amino-3-carboxypropyl (ACP) group from S-adenosyl-L-methionine (SAM) to a histidine residue, the reaction is assisted by a reduction system comprising DPH3 and a NADH-dependent reductase. Facilitates the reduction of the catalytic iron-sulfur cluster found in the DPH1 subunit.</text>
</comment>
<evidence type="ECO:0000256" key="4">
    <source>
        <dbReference type="ARBA" id="ARBA00021914"/>
    </source>
</evidence>
<evidence type="ECO:0000256" key="5">
    <source>
        <dbReference type="ARBA" id="ARBA00022723"/>
    </source>
</evidence>
<dbReference type="NCBIfam" id="TIGR00272">
    <property type="entry name" value="DPH2"/>
    <property type="match status" value="1"/>
</dbReference>
<dbReference type="Proteomes" id="UP000694888">
    <property type="component" value="Unplaced"/>
</dbReference>
<dbReference type="NCBIfam" id="TIGR00322">
    <property type="entry name" value="diphth2_R"/>
    <property type="match status" value="1"/>
</dbReference>
<comment type="similarity">
    <text evidence="3 8">Belongs to the DPH1/DPH2 family. DPH2 subfamily.</text>
</comment>
<dbReference type="InterPro" id="IPR042263">
    <property type="entry name" value="DPH1/DPH2_1"/>
</dbReference>
<comment type="cofactor">
    <cofactor evidence="1">
        <name>[4Fe-4S] cluster</name>
        <dbReference type="ChEBI" id="CHEBI:49883"/>
    </cofactor>
</comment>
<keyword evidence="7 8" id="KW-0411">Iron-sulfur</keyword>
<comment type="pathway">
    <text evidence="2 8">Protein modification; peptidyl-diphthamide biosynthesis.</text>
</comment>
<evidence type="ECO:0000256" key="8">
    <source>
        <dbReference type="RuleBase" id="RU364133"/>
    </source>
</evidence>
<evidence type="ECO:0000256" key="1">
    <source>
        <dbReference type="ARBA" id="ARBA00001966"/>
    </source>
</evidence>
<dbReference type="SFLD" id="SFLDS00032">
    <property type="entry name" value="Radical_SAM_3-amino-3-carboxyp"/>
    <property type="match status" value="1"/>
</dbReference>
<organism evidence="9 10">
    <name type="scientific">Aplysia californica</name>
    <name type="common">California sea hare</name>
    <dbReference type="NCBI Taxonomy" id="6500"/>
    <lineage>
        <taxon>Eukaryota</taxon>
        <taxon>Metazoa</taxon>
        <taxon>Spiralia</taxon>
        <taxon>Lophotrochozoa</taxon>
        <taxon>Mollusca</taxon>
        <taxon>Gastropoda</taxon>
        <taxon>Heterobranchia</taxon>
        <taxon>Euthyneura</taxon>
        <taxon>Tectipleura</taxon>
        <taxon>Aplysiida</taxon>
        <taxon>Aplysioidea</taxon>
        <taxon>Aplysiidae</taxon>
        <taxon>Aplysia</taxon>
    </lineage>
</organism>
<dbReference type="PANTHER" id="PTHR10762:SF2">
    <property type="entry name" value="2-(3-AMINO-3-CARBOXYPROPYL)HISTIDINE SYNTHASE SUBUNIT 2"/>
    <property type="match status" value="1"/>
</dbReference>
<evidence type="ECO:0000256" key="6">
    <source>
        <dbReference type="ARBA" id="ARBA00023004"/>
    </source>
</evidence>
<reference evidence="10" key="1">
    <citation type="submission" date="2025-08" db="UniProtKB">
        <authorList>
            <consortium name="RefSeq"/>
        </authorList>
    </citation>
    <scope>IDENTIFICATION</scope>
</reference>
<dbReference type="InterPro" id="IPR016435">
    <property type="entry name" value="DPH1/DPH2"/>
</dbReference>
<evidence type="ECO:0000313" key="10">
    <source>
        <dbReference type="RefSeq" id="XP_005105882.1"/>
    </source>
</evidence>
<keyword evidence="5 8" id="KW-0479">Metal-binding</keyword>
<dbReference type="SFLD" id="SFLDG01121">
    <property type="entry name" value="Diphthamide_biosynthesis"/>
    <property type="match status" value="1"/>
</dbReference>
<dbReference type="InterPro" id="IPR010014">
    <property type="entry name" value="DHP2"/>
</dbReference>
<dbReference type="InterPro" id="IPR042265">
    <property type="entry name" value="DPH1/DPH2_3"/>
</dbReference>
<protein>
    <recommendedName>
        <fullName evidence="4 8">2-(3-amino-3-carboxypropyl)histidine synthase subunit 2</fullName>
    </recommendedName>
</protein>
<keyword evidence="6 8" id="KW-0408">Iron</keyword>
<proteinExistence type="inferred from homology"/>
<name>A0ABM0K0H8_APLCA</name>
<dbReference type="Pfam" id="PF01866">
    <property type="entry name" value="Diphthamide_syn"/>
    <property type="match status" value="1"/>
</dbReference>
<evidence type="ECO:0000256" key="3">
    <source>
        <dbReference type="ARBA" id="ARBA00006179"/>
    </source>
</evidence>
<dbReference type="Gene3D" id="3.40.50.11860">
    <property type="entry name" value="Diphthamide synthesis DPH1/DPH2 domain 3"/>
    <property type="match status" value="1"/>
</dbReference>
<gene>
    <name evidence="10" type="primary">LOC101863836</name>
</gene>
<dbReference type="RefSeq" id="XP_005105882.1">
    <property type="nucleotide sequence ID" value="XM_005105825.3"/>
</dbReference>
<evidence type="ECO:0000256" key="2">
    <source>
        <dbReference type="ARBA" id="ARBA00005156"/>
    </source>
</evidence>
<evidence type="ECO:0000313" key="9">
    <source>
        <dbReference type="Proteomes" id="UP000694888"/>
    </source>
</evidence>
<keyword evidence="9" id="KW-1185">Reference proteome</keyword>
<dbReference type="PANTHER" id="PTHR10762">
    <property type="entry name" value="DIPHTHAMIDE BIOSYNTHESIS PROTEIN"/>
    <property type="match status" value="1"/>
</dbReference>
<dbReference type="Gene3D" id="3.40.50.11840">
    <property type="entry name" value="Diphthamide synthesis DPH1/DPH2 domain 1"/>
    <property type="match status" value="1"/>
</dbReference>
<sequence>MATAFNSSDDVIERKIQVTSTGTASEALSDVYEISRSVQWILKGDFKRVALQFPDELLVDAPAVATKIHSEASEALVFLLGDTSYGSCCVDEVGAQHYKADCIIHYGHACLSPTTRLPVLYVFGRSPIDVQDCTTKIIQVCSEVGKTVLFFDTTYCHAIDEIDQILQQTSVPPVLAELRIPKGLKSTAVLAESAGPLQKDVDASEACLPSVVDSSKSVMCACGRKITLPDGDKIEDYSMIFIGDPSCATLINLMMTFNKCQFYTYNPSTLCCQRETLQVNKALMKRYYLIERVKDASIVGIVAGTLGIAKYKEVMDHVKSLFKAAGKKSYTFVVGKLNPAKLANFAEVDVYVLVACPESSLLDLSDFYRPVVTPLEVEFALNKAREWTGAYSSDFQELLPGGSLYVEAGESFDEDGTADVSLISNKVRYLGVRTAPEVSSVPSKEMVLRSDALAVSSVAENAGEFLINRSWQGLERKLGETPVAKAVEGTSGIAASYQHEPGT</sequence>
<accession>A0ABM0K0H8</accession>
<evidence type="ECO:0000256" key="7">
    <source>
        <dbReference type="ARBA" id="ARBA00023014"/>
    </source>
</evidence>
<dbReference type="GeneID" id="101863836"/>
<dbReference type="SFLD" id="SFLDF00408">
    <property type="entry name" value="Diphthamide_biosynthesis_famil"/>
    <property type="match status" value="1"/>
</dbReference>